<proteinExistence type="predicted"/>
<evidence type="ECO:0000313" key="2">
    <source>
        <dbReference type="EMBL" id="MED6107728.1"/>
    </source>
</evidence>
<sequence length="280" mass="31522">MAHFSSAVKFDIEKFDGRIVFLSLACGKFKVYKQPKNFEKSLKSYIRRKDNASSYGPGSKPNKKNETGSPRPHSLFSPESYGTLTSSSHLKPYLSPYPSHRHGLPPPHSPNFQLPFPSHPLVVSLLPARLNLKSVIVVFKSVGHRSACTPSVLSLALCSQRSCRERSKPLTSRFREGYQESPRFDLIERSVTNHPMFKVSEMKTRIDGSVVLHVGWFYEVSWGLDFEDPTRERGVTVDGRCFFSVYCFLILAKDLLLSTPVFFRGGVPIIRVALMTPLPG</sequence>
<dbReference type="EMBL" id="JASCZI010000048">
    <property type="protein sequence ID" value="MED6107728.1"/>
    <property type="molecule type" value="Genomic_DNA"/>
</dbReference>
<dbReference type="Proteomes" id="UP001341840">
    <property type="component" value="Unassembled WGS sequence"/>
</dbReference>
<reference evidence="2 3" key="1">
    <citation type="journal article" date="2023" name="Plants (Basel)">
        <title>Bridging the Gap: Combining Genomics and Transcriptomics Approaches to Understand Stylosanthes scabra, an Orphan Legume from the Brazilian Caatinga.</title>
        <authorList>
            <person name="Ferreira-Neto J.R.C."/>
            <person name="da Silva M.D."/>
            <person name="Binneck E."/>
            <person name="de Melo N.F."/>
            <person name="da Silva R.H."/>
            <person name="de Melo A.L.T.M."/>
            <person name="Pandolfi V."/>
            <person name="Bustamante F.O."/>
            <person name="Brasileiro-Vidal A.C."/>
            <person name="Benko-Iseppon A.M."/>
        </authorList>
    </citation>
    <scope>NUCLEOTIDE SEQUENCE [LARGE SCALE GENOMIC DNA]</scope>
    <source>
        <tissue evidence="2">Leaves</tissue>
    </source>
</reference>
<name>A0ABU6Q8D0_9FABA</name>
<evidence type="ECO:0000313" key="3">
    <source>
        <dbReference type="Proteomes" id="UP001341840"/>
    </source>
</evidence>
<comment type="caution">
    <text evidence="2">The sequence shown here is derived from an EMBL/GenBank/DDBJ whole genome shotgun (WGS) entry which is preliminary data.</text>
</comment>
<organism evidence="2 3">
    <name type="scientific">Stylosanthes scabra</name>
    <dbReference type="NCBI Taxonomy" id="79078"/>
    <lineage>
        <taxon>Eukaryota</taxon>
        <taxon>Viridiplantae</taxon>
        <taxon>Streptophyta</taxon>
        <taxon>Embryophyta</taxon>
        <taxon>Tracheophyta</taxon>
        <taxon>Spermatophyta</taxon>
        <taxon>Magnoliopsida</taxon>
        <taxon>eudicotyledons</taxon>
        <taxon>Gunneridae</taxon>
        <taxon>Pentapetalae</taxon>
        <taxon>rosids</taxon>
        <taxon>fabids</taxon>
        <taxon>Fabales</taxon>
        <taxon>Fabaceae</taxon>
        <taxon>Papilionoideae</taxon>
        <taxon>50 kb inversion clade</taxon>
        <taxon>dalbergioids sensu lato</taxon>
        <taxon>Dalbergieae</taxon>
        <taxon>Pterocarpus clade</taxon>
        <taxon>Stylosanthes</taxon>
    </lineage>
</organism>
<feature type="region of interest" description="Disordered" evidence="1">
    <location>
        <begin position="49"/>
        <end position="78"/>
    </location>
</feature>
<gene>
    <name evidence="2" type="ORF">PIB30_016766</name>
</gene>
<protein>
    <submittedName>
        <fullName evidence="2">Uncharacterized protein</fullName>
    </submittedName>
</protein>
<evidence type="ECO:0000256" key="1">
    <source>
        <dbReference type="SAM" id="MobiDB-lite"/>
    </source>
</evidence>
<accession>A0ABU6Q8D0</accession>
<keyword evidence="3" id="KW-1185">Reference proteome</keyword>